<proteinExistence type="inferred from homology"/>
<dbReference type="EMBL" id="CP006629">
    <property type="protein sequence ID" value="AIB10037.1"/>
    <property type="molecule type" value="Genomic_DNA"/>
</dbReference>
<dbReference type="GO" id="GO:0000398">
    <property type="term" value="P:mRNA splicing, via spliceosome"/>
    <property type="evidence" value="ECO:0007669"/>
    <property type="project" value="InterPro"/>
</dbReference>
<dbReference type="GO" id="GO:0005682">
    <property type="term" value="C:U5 snRNP"/>
    <property type="evidence" value="ECO:0007669"/>
    <property type="project" value="TreeGrafter"/>
</dbReference>
<dbReference type="EMBL" id="HBHP01019673">
    <property type="protein sequence ID" value="CAD9768230.1"/>
    <property type="molecule type" value="Transcribed_RNA"/>
</dbReference>
<evidence type="ECO:0000256" key="7">
    <source>
        <dbReference type="PIRSR" id="PIRSR017199-1"/>
    </source>
</evidence>
<dbReference type="PANTHER" id="PTHR12052">
    <property type="entry name" value="THIOREDOXIN-LIKE PROTEN 4A, 4B"/>
    <property type="match status" value="1"/>
</dbReference>
<keyword evidence="8" id="KW-0542">Nucleomorph</keyword>
<evidence type="ECO:0000313" key="10">
    <source>
        <dbReference type="Proteomes" id="UP000243670"/>
    </source>
</evidence>
<evidence type="ECO:0000256" key="2">
    <source>
        <dbReference type="ARBA" id="ARBA00008241"/>
    </source>
</evidence>
<comment type="subcellular location">
    <subcellularLocation>
        <location evidence="1 6">Nucleus</location>
    </subcellularLocation>
</comment>
<comment type="similarity">
    <text evidence="2 6">Belongs to the DIM1 family.</text>
</comment>
<dbReference type="GO" id="GO:0005681">
    <property type="term" value="C:spliceosomal complex"/>
    <property type="evidence" value="ECO:0007669"/>
    <property type="project" value="TreeGrafter"/>
</dbReference>
<keyword evidence="5 6" id="KW-0539">Nucleus</keyword>
<gene>
    <name evidence="8" type="primary">dib1</name>
    <name evidence="9" type="ORF">LSP00402_LOCUS12210</name>
    <name evidence="8" type="ORF">M951_chr3136</name>
</gene>
<dbReference type="GO" id="GO:0046540">
    <property type="term" value="C:U4/U6 x U5 tri-snRNP complex"/>
    <property type="evidence" value="ECO:0007669"/>
    <property type="project" value="UniProtKB-UniRule"/>
</dbReference>
<sequence>MLKSLETGLEVDETIYKEKNRLVIIRFGIPDKIECKRMDKILEKVMLSVYDIAIICTVDIEKVVDFNEMYELYDNCSVMFFFRNRHIMIDLGTGNNNKIDWVLQDKFELIDIIESVYRGVRKGKNLILSPIDFSKKYRF</sequence>
<evidence type="ECO:0000256" key="6">
    <source>
        <dbReference type="PIRNR" id="PIRNR017199"/>
    </source>
</evidence>
<protein>
    <submittedName>
        <fullName evidence="8">mRNA splicing factor DIB1</fullName>
    </submittedName>
</protein>
<evidence type="ECO:0000256" key="5">
    <source>
        <dbReference type="ARBA" id="ARBA00023242"/>
    </source>
</evidence>
<evidence type="ECO:0000256" key="1">
    <source>
        <dbReference type="ARBA" id="ARBA00004123"/>
    </source>
</evidence>
<evidence type="ECO:0000256" key="3">
    <source>
        <dbReference type="ARBA" id="ARBA00022664"/>
    </source>
</evidence>
<dbReference type="PANTHER" id="PTHR12052:SF5">
    <property type="entry name" value="THIOREDOXIN-LIKE PROTEIN 4A"/>
    <property type="match status" value="1"/>
</dbReference>
<dbReference type="PIRSF" id="PIRSF017199">
    <property type="entry name" value="mRNA_splic_U5"/>
    <property type="match status" value="1"/>
</dbReference>
<dbReference type="SMART" id="SM01410">
    <property type="entry name" value="DIM1"/>
    <property type="match status" value="1"/>
</dbReference>
<organism evidence="8 10">
    <name type="scientific">Lotharella oceanica</name>
    <dbReference type="NCBI Taxonomy" id="641309"/>
    <lineage>
        <taxon>Eukaryota</taxon>
        <taxon>Sar</taxon>
        <taxon>Rhizaria</taxon>
        <taxon>Cercozoa</taxon>
        <taxon>Chlorarachniophyceae</taxon>
        <taxon>Lotharella</taxon>
    </lineage>
</organism>
<dbReference type="Pfam" id="PF02966">
    <property type="entry name" value="DIM1"/>
    <property type="match status" value="1"/>
</dbReference>
<dbReference type="Proteomes" id="UP000243670">
    <property type="component" value="Nucleomorph 3"/>
</dbReference>
<keyword evidence="3 6" id="KW-0507">mRNA processing</keyword>
<evidence type="ECO:0000256" key="4">
    <source>
        <dbReference type="ARBA" id="ARBA00023187"/>
    </source>
</evidence>
<accession>A0A060DBF3</accession>
<dbReference type="InterPro" id="IPR004123">
    <property type="entry name" value="Dim1"/>
</dbReference>
<dbReference type="SUPFAM" id="SSF52833">
    <property type="entry name" value="Thioredoxin-like"/>
    <property type="match status" value="1"/>
</dbReference>
<dbReference type="AlphaFoldDB" id="A0A060DBF3"/>
<reference evidence="9" key="2">
    <citation type="submission" date="2021-01" db="EMBL/GenBank/DDBJ databases">
        <authorList>
            <person name="Corre E."/>
            <person name="Pelletier E."/>
            <person name="Niang G."/>
            <person name="Scheremetjew M."/>
            <person name="Finn R."/>
            <person name="Kale V."/>
            <person name="Holt S."/>
            <person name="Cochrane G."/>
            <person name="Meng A."/>
            <person name="Brown T."/>
            <person name="Cohen L."/>
        </authorList>
    </citation>
    <scope>NUCLEOTIDE SEQUENCE</scope>
    <source>
        <strain evidence="9">CCMP622</strain>
    </source>
</reference>
<name>A0A060DBF3_9EUKA</name>
<dbReference type="InterPro" id="IPR036249">
    <property type="entry name" value="Thioredoxin-like_sf"/>
</dbReference>
<evidence type="ECO:0000313" key="9">
    <source>
        <dbReference type="EMBL" id="CAD9768230.1"/>
    </source>
</evidence>
<reference evidence="8 10" key="1">
    <citation type="journal article" date="2014" name="BMC Genomics">
        <title>Nucleomorph and plastid genome sequences of the chlorarachniophyte Lotharella oceanica: convergent reductive evolution and frequent recombination in nucleomorph-bearing algae.</title>
        <authorList>
            <person name="Tanifuji G."/>
            <person name="Onodera N.T."/>
            <person name="Brown M.W."/>
            <person name="Curtis B.A."/>
            <person name="Roger A.J."/>
            <person name="Ka-Shu Wong G."/>
            <person name="Melkonian M."/>
            <person name="Archibald J.M."/>
        </authorList>
    </citation>
    <scope>NUCLEOTIDE SEQUENCE [LARGE SCALE GENOMIC DNA]</scope>
    <source>
        <strain evidence="8 10">CCMP622</strain>
    </source>
</reference>
<keyword evidence="4 6" id="KW-0508">mRNA splicing</keyword>
<dbReference type="Gene3D" id="3.40.30.10">
    <property type="entry name" value="Glutaredoxin"/>
    <property type="match status" value="1"/>
</dbReference>
<geneLocation type="nucleomorph" evidence="8"/>
<feature type="disulfide bond" evidence="7">
    <location>
        <begin position="35"/>
        <end position="76"/>
    </location>
</feature>
<evidence type="ECO:0000313" key="8">
    <source>
        <dbReference type="EMBL" id="AIB10037.1"/>
    </source>
</evidence>